<dbReference type="Pfam" id="PF14107">
    <property type="entry name" value="DUF4280"/>
    <property type="match status" value="1"/>
</dbReference>
<feature type="region of interest" description="Disordered" evidence="1">
    <location>
        <begin position="385"/>
        <end position="404"/>
    </location>
</feature>
<evidence type="ECO:0000313" key="3">
    <source>
        <dbReference type="Proteomes" id="UP000268829"/>
    </source>
</evidence>
<evidence type="ECO:0000313" key="2">
    <source>
        <dbReference type="EMBL" id="RNB56297.1"/>
    </source>
</evidence>
<reference evidence="2 3" key="1">
    <citation type="submission" date="2018-10" db="EMBL/GenBank/DDBJ databases">
        <title>Phylogenomics of Brevibacillus.</title>
        <authorList>
            <person name="Dunlap C."/>
        </authorList>
    </citation>
    <scope>NUCLEOTIDE SEQUENCE [LARGE SCALE GENOMIC DNA]</scope>
    <source>
        <strain evidence="2 3">DSM 100115</strain>
    </source>
</reference>
<dbReference type="OrthoDB" id="4825649at2"/>
<protein>
    <submittedName>
        <fullName evidence="2">DUF4280 domain-containing protein</fullName>
    </submittedName>
</protein>
<dbReference type="EMBL" id="RHHS01000029">
    <property type="protein sequence ID" value="RNB56297.1"/>
    <property type="molecule type" value="Genomic_DNA"/>
</dbReference>
<proteinExistence type="predicted"/>
<accession>A0A3M8B010</accession>
<dbReference type="PROSITE" id="PS51257">
    <property type="entry name" value="PROKAR_LIPOPROTEIN"/>
    <property type="match status" value="1"/>
</dbReference>
<evidence type="ECO:0000256" key="1">
    <source>
        <dbReference type="SAM" id="MobiDB-lite"/>
    </source>
</evidence>
<dbReference type="AlphaFoldDB" id="A0A3M8B010"/>
<organism evidence="2 3">
    <name type="scientific">Brevibacillus gelatini</name>
    <dbReference type="NCBI Taxonomy" id="1655277"/>
    <lineage>
        <taxon>Bacteria</taxon>
        <taxon>Bacillati</taxon>
        <taxon>Bacillota</taxon>
        <taxon>Bacilli</taxon>
        <taxon>Bacillales</taxon>
        <taxon>Paenibacillaceae</taxon>
        <taxon>Brevibacillus</taxon>
    </lineage>
</organism>
<dbReference type="InterPro" id="IPR025460">
    <property type="entry name" value="DUF4280"/>
</dbReference>
<feature type="compositionally biased region" description="Low complexity" evidence="1">
    <location>
        <begin position="390"/>
        <end position="400"/>
    </location>
</feature>
<gene>
    <name evidence="2" type="ORF">EDM57_12595</name>
</gene>
<name>A0A3M8B010_9BACL</name>
<sequence>MSLIKGINIVAETGEKQSYVVAGAILSCSFGDKFNRLKMPFSHGVYIKGKPQMNIMDYVPNVNIMPFGKCSSLANPAVASATAANNGVLTPQPCTPMTTMPWIDGKTDVLVEGHPALLNKCTNCCLYAGIIKIEDDGQALSLTVSKQAKPVNSRDEVGTILTKGSPLSETNSLIPSVGTVQNNKSNNWNQKIAANWTINELMEKEKEATSEEKRQEYARKAENLRQRLRDSGVPEDQILQATSSYIPNNQVMEIAQANVEKRIKDDPLGFGLITKGYQGGILIGSLLSKKSRRTSGVSNNKASTLERNRENGKLFEKELEKKLEEKQNVAGQVTIKTHSGTKTRVDFIGTDKETGEIKITEGKSSKTAPLTKNQKKAFPEIETDGGVVVGKGKPPFTKGTRIPPTKIDIIRPQDLLNLFRKGKKDD</sequence>
<comment type="caution">
    <text evidence="2">The sequence shown here is derived from an EMBL/GenBank/DDBJ whole genome shotgun (WGS) entry which is preliminary data.</text>
</comment>
<dbReference type="Proteomes" id="UP000268829">
    <property type="component" value="Unassembled WGS sequence"/>
</dbReference>
<keyword evidence="3" id="KW-1185">Reference proteome</keyword>